<dbReference type="EMBL" id="KB908592">
    <property type="protein sequence ID" value="EOA86624.1"/>
    <property type="molecule type" value="Genomic_DNA"/>
</dbReference>
<gene>
    <name evidence="2" type="ORF">SETTUDRAFT_88711</name>
</gene>
<keyword evidence="3" id="KW-1185">Reference proteome</keyword>
<dbReference type="InterPro" id="IPR022036">
    <property type="entry name" value="DUF3605"/>
</dbReference>
<feature type="region of interest" description="Disordered" evidence="1">
    <location>
        <begin position="268"/>
        <end position="292"/>
    </location>
</feature>
<dbReference type="GeneID" id="19405725"/>
<dbReference type="STRING" id="671987.R0KB86"/>
<reference evidence="2 3" key="1">
    <citation type="journal article" date="2012" name="PLoS Pathog.">
        <title>Diverse lifestyles and strategies of plant pathogenesis encoded in the genomes of eighteen Dothideomycetes fungi.</title>
        <authorList>
            <person name="Ohm R.A."/>
            <person name="Feau N."/>
            <person name="Henrissat B."/>
            <person name="Schoch C.L."/>
            <person name="Horwitz B.A."/>
            <person name="Barry K.W."/>
            <person name="Condon B.J."/>
            <person name="Copeland A.C."/>
            <person name="Dhillon B."/>
            <person name="Glaser F."/>
            <person name="Hesse C.N."/>
            <person name="Kosti I."/>
            <person name="LaButti K."/>
            <person name="Lindquist E.A."/>
            <person name="Lucas S."/>
            <person name="Salamov A.A."/>
            <person name="Bradshaw R.E."/>
            <person name="Ciuffetti L."/>
            <person name="Hamelin R.C."/>
            <person name="Kema G.H.J."/>
            <person name="Lawrence C."/>
            <person name="Scott J.A."/>
            <person name="Spatafora J.W."/>
            <person name="Turgeon B.G."/>
            <person name="de Wit P.J.G.M."/>
            <person name="Zhong S."/>
            <person name="Goodwin S.B."/>
            <person name="Grigoriev I.V."/>
        </authorList>
    </citation>
    <scope>NUCLEOTIDE SEQUENCE [LARGE SCALE GENOMIC DNA]</scope>
    <source>
        <strain evidence="3">28A</strain>
    </source>
</reference>
<evidence type="ECO:0000313" key="2">
    <source>
        <dbReference type="EMBL" id="EOA86624.1"/>
    </source>
</evidence>
<sequence length="292" mass="34203">MAQDALPFWLVNVPQDQWPHECPEFLQNCSDKDKSIIGTPDDEYRLLTWDEVREIVNKNRVDLFHRVPSELRRYRHFTHRLEKDYGSIMNFMVNERLKWDTMQPKGEPFQFDEDITILYNDWPYGIDADIVHLVVWTKFELEDDPETGLSTEASKRQIHDYVHKTFAPQVKEVIWFKNWKSLKSVHAVEHFHVMLYRPDLGNISDRFDSLSPGPKSRSARDKRILHIHVRSAVMSEAIPAISRVFPPFVLLLAAWDPQTYPAPLIGCLPRPTSSPETHESQHPSPDNIHDMV</sequence>
<dbReference type="GO" id="GO:0006044">
    <property type="term" value="P:N-acetylglucosamine metabolic process"/>
    <property type="evidence" value="ECO:0007669"/>
    <property type="project" value="TreeGrafter"/>
</dbReference>
<dbReference type="Pfam" id="PF12239">
    <property type="entry name" value="DUF3605"/>
    <property type="match status" value="1"/>
</dbReference>
<organism evidence="2 3">
    <name type="scientific">Exserohilum turcicum (strain 28A)</name>
    <name type="common">Northern leaf blight fungus</name>
    <name type="synonym">Setosphaeria turcica</name>
    <dbReference type="NCBI Taxonomy" id="671987"/>
    <lineage>
        <taxon>Eukaryota</taxon>
        <taxon>Fungi</taxon>
        <taxon>Dikarya</taxon>
        <taxon>Ascomycota</taxon>
        <taxon>Pezizomycotina</taxon>
        <taxon>Dothideomycetes</taxon>
        <taxon>Pleosporomycetidae</taxon>
        <taxon>Pleosporales</taxon>
        <taxon>Pleosporineae</taxon>
        <taxon>Pleosporaceae</taxon>
        <taxon>Exserohilum</taxon>
    </lineage>
</organism>
<evidence type="ECO:0000313" key="3">
    <source>
        <dbReference type="Proteomes" id="UP000016935"/>
    </source>
</evidence>
<dbReference type="GO" id="GO:0005737">
    <property type="term" value="C:cytoplasm"/>
    <property type="evidence" value="ECO:0007669"/>
    <property type="project" value="TreeGrafter"/>
</dbReference>
<dbReference type="eggNOG" id="ENOG502S263">
    <property type="taxonomic scope" value="Eukaryota"/>
</dbReference>
<feature type="compositionally biased region" description="Basic and acidic residues" evidence="1">
    <location>
        <begin position="276"/>
        <end position="292"/>
    </location>
</feature>
<dbReference type="PANTHER" id="PTHR35020:SF4">
    <property type="entry name" value="N-ACETYLGLUCOSAMINE-INDUCED PROTEIN 1"/>
    <property type="match status" value="1"/>
</dbReference>
<dbReference type="OrthoDB" id="10053431at2759"/>
<name>R0KB86_EXST2</name>
<protein>
    <submittedName>
        <fullName evidence="2">Uncharacterized protein</fullName>
    </submittedName>
</protein>
<accession>R0KB86</accession>
<dbReference type="Proteomes" id="UP000016935">
    <property type="component" value="Unassembled WGS sequence"/>
</dbReference>
<dbReference type="HOGENOM" id="CLU_953642_0_0_1"/>
<dbReference type="PANTHER" id="PTHR35020">
    <property type="entry name" value="N-ACETYLGLUCOSAMINE-INDUCED PROTEIN 1"/>
    <property type="match status" value="1"/>
</dbReference>
<proteinExistence type="predicted"/>
<dbReference type="AlphaFoldDB" id="R0KB86"/>
<dbReference type="RefSeq" id="XP_008025270.1">
    <property type="nucleotide sequence ID" value="XM_008027079.1"/>
</dbReference>
<evidence type="ECO:0000256" key="1">
    <source>
        <dbReference type="SAM" id="MobiDB-lite"/>
    </source>
</evidence>
<reference evidence="2 3" key="2">
    <citation type="journal article" date="2013" name="PLoS Genet.">
        <title>Comparative genome structure, secondary metabolite, and effector coding capacity across Cochliobolus pathogens.</title>
        <authorList>
            <person name="Condon B.J."/>
            <person name="Leng Y."/>
            <person name="Wu D."/>
            <person name="Bushley K.E."/>
            <person name="Ohm R.A."/>
            <person name="Otillar R."/>
            <person name="Martin J."/>
            <person name="Schackwitz W."/>
            <person name="Grimwood J."/>
            <person name="MohdZainudin N."/>
            <person name="Xue C."/>
            <person name="Wang R."/>
            <person name="Manning V.A."/>
            <person name="Dhillon B."/>
            <person name="Tu Z.J."/>
            <person name="Steffenson B.J."/>
            <person name="Salamov A."/>
            <person name="Sun H."/>
            <person name="Lowry S."/>
            <person name="LaButti K."/>
            <person name="Han J."/>
            <person name="Copeland A."/>
            <person name="Lindquist E."/>
            <person name="Barry K."/>
            <person name="Schmutz J."/>
            <person name="Baker S.E."/>
            <person name="Ciuffetti L.M."/>
            <person name="Grigoriev I.V."/>
            <person name="Zhong S."/>
            <person name="Turgeon B.G."/>
        </authorList>
    </citation>
    <scope>NUCLEOTIDE SEQUENCE [LARGE SCALE GENOMIC DNA]</scope>
    <source>
        <strain evidence="3">28A</strain>
    </source>
</reference>